<keyword evidence="2" id="KW-1185">Reference proteome</keyword>
<name>A0A4U8UKT4_STECR</name>
<dbReference type="EMBL" id="AZBU02000001">
    <property type="protein sequence ID" value="TMS33149.1"/>
    <property type="molecule type" value="Genomic_DNA"/>
</dbReference>
<dbReference type="AlphaFoldDB" id="A0A4U8UKT4"/>
<gene>
    <name evidence="1" type="ORF">L596_000923</name>
</gene>
<organism evidence="1 2">
    <name type="scientific">Steinernema carpocapsae</name>
    <name type="common">Entomopathogenic nematode</name>
    <dbReference type="NCBI Taxonomy" id="34508"/>
    <lineage>
        <taxon>Eukaryota</taxon>
        <taxon>Metazoa</taxon>
        <taxon>Ecdysozoa</taxon>
        <taxon>Nematoda</taxon>
        <taxon>Chromadorea</taxon>
        <taxon>Rhabditida</taxon>
        <taxon>Tylenchina</taxon>
        <taxon>Panagrolaimomorpha</taxon>
        <taxon>Strongyloidoidea</taxon>
        <taxon>Steinernematidae</taxon>
        <taxon>Steinernema</taxon>
    </lineage>
</organism>
<protein>
    <submittedName>
        <fullName evidence="1">Uncharacterized protein</fullName>
    </submittedName>
</protein>
<dbReference type="EMBL" id="CM016762">
    <property type="protein sequence ID" value="TMS33149.1"/>
    <property type="molecule type" value="Genomic_DNA"/>
</dbReference>
<evidence type="ECO:0000313" key="2">
    <source>
        <dbReference type="Proteomes" id="UP000298663"/>
    </source>
</evidence>
<sequence length="73" mass="8414">MPPLPLHVLEDGVLCVPGGSLFERRKKRGIVLSLHSGDPCNLSVGRTTRSEEMTKMDVVNHRLHYDRFDWFYC</sequence>
<accession>A0A4U8UKT4</accession>
<proteinExistence type="predicted"/>
<evidence type="ECO:0000313" key="1">
    <source>
        <dbReference type="EMBL" id="TMS33149.1"/>
    </source>
</evidence>
<dbReference type="Proteomes" id="UP000298663">
    <property type="component" value="Chromosome X"/>
</dbReference>
<reference evidence="1 2" key="2">
    <citation type="journal article" date="2019" name="G3 (Bethesda)">
        <title>Hybrid Assembly of the Genome of the Entomopathogenic Nematode Steinernema carpocapsae Identifies the X-Chromosome.</title>
        <authorList>
            <person name="Serra L."/>
            <person name="Macchietto M."/>
            <person name="Macias-Munoz A."/>
            <person name="McGill C.J."/>
            <person name="Rodriguez I.M."/>
            <person name="Rodriguez B."/>
            <person name="Murad R."/>
            <person name="Mortazavi A."/>
        </authorList>
    </citation>
    <scope>NUCLEOTIDE SEQUENCE [LARGE SCALE GENOMIC DNA]</scope>
    <source>
        <strain evidence="1 2">ALL</strain>
    </source>
</reference>
<comment type="caution">
    <text evidence="1">The sequence shown here is derived from an EMBL/GenBank/DDBJ whole genome shotgun (WGS) entry which is preliminary data.</text>
</comment>
<reference evidence="1 2" key="1">
    <citation type="journal article" date="2015" name="Genome Biol.">
        <title>Comparative genomics of Steinernema reveals deeply conserved gene regulatory networks.</title>
        <authorList>
            <person name="Dillman A.R."/>
            <person name="Macchietto M."/>
            <person name="Porter C.F."/>
            <person name="Rogers A."/>
            <person name="Williams B."/>
            <person name="Antoshechkin I."/>
            <person name="Lee M.M."/>
            <person name="Goodwin Z."/>
            <person name="Lu X."/>
            <person name="Lewis E.E."/>
            <person name="Goodrich-Blair H."/>
            <person name="Stock S.P."/>
            <person name="Adams B.J."/>
            <person name="Sternberg P.W."/>
            <person name="Mortazavi A."/>
        </authorList>
    </citation>
    <scope>NUCLEOTIDE SEQUENCE [LARGE SCALE GENOMIC DNA]</scope>
    <source>
        <strain evidence="1 2">ALL</strain>
    </source>
</reference>